<protein>
    <recommendedName>
        <fullName evidence="7">WD and tetratricopeptide repeats 1</fullName>
    </recommendedName>
</protein>
<feature type="repeat" description="WD" evidence="3">
    <location>
        <begin position="554"/>
        <end position="583"/>
    </location>
</feature>
<name>A0A673KFE2_9TELE</name>
<evidence type="ECO:0000256" key="4">
    <source>
        <dbReference type="SAM" id="MobiDB-lite"/>
    </source>
</evidence>
<dbReference type="PANTHER" id="PTHR15574">
    <property type="entry name" value="WD REPEAT DOMAIN-CONTAINING FAMILY"/>
    <property type="match status" value="1"/>
</dbReference>
<feature type="repeat" description="WD" evidence="3">
    <location>
        <begin position="86"/>
        <end position="129"/>
    </location>
</feature>
<dbReference type="Pfam" id="PF14559">
    <property type="entry name" value="TPR_19"/>
    <property type="match status" value="1"/>
</dbReference>
<evidence type="ECO:0000313" key="6">
    <source>
        <dbReference type="Proteomes" id="UP000472270"/>
    </source>
</evidence>
<dbReference type="Pfam" id="PF00400">
    <property type="entry name" value="WD40"/>
    <property type="match status" value="3"/>
</dbReference>
<feature type="repeat" description="WD" evidence="3">
    <location>
        <begin position="43"/>
        <end position="75"/>
    </location>
</feature>
<dbReference type="SMART" id="SM00028">
    <property type="entry name" value="TPR"/>
    <property type="match status" value="3"/>
</dbReference>
<gene>
    <name evidence="5" type="primary">wdtc1</name>
</gene>
<dbReference type="InterPro" id="IPR015943">
    <property type="entry name" value="WD40/YVTN_repeat-like_dom_sf"/>
</dbReference>
<dbReference type="InterPro" id="IPR011990">
    <property type="entry name" value="TPR-like_helical_dom_sf"/>
</dbReference>
<dbReference type="InterPro" id="IPR045151">
    <property type="entry name" value="DCAF8"/>
</dbReference>
<dbReference type="SUPFAM" id="SSF50978">
    <property type="entry name" value="WD40 repeat-like"/>
    <property type="match status" value="1"/>
</dbReference>
<evidence type="ECO:0000313" key="5">
    <source>
        <dbReference type="Ensembl" id="ENSSRHP00000065144.1"/>
    </source>
</evidence>
<feature type="region of interest" description="Disordered" evidence="4">
    <location>
        <begin position="658"/>
        <end position="680"/>
    </location>
</feature>
<evidence type="ECO:0008006" key="7">
    <source>
        <dbReference type="Google" id="ProtNLM"/>
    </source>
</evidence>
<keyword evidence="2" id="KW-0677">Repeat</keyword>
<dbReference type="PROSITE" id="PS50294">
    <property type="entry name" value="WD_REPEATS_REGION"/>
    <property type="match status" value="1"/>
</dbReference>
<dbReference type="GO" id="GO:0005737">
    <property type="term" value="C:cytoplasm"/>
    <property type="evidence" value="ECO:0007669"/>
    <property type="project" value="TreeGrafter"/>
</dbReference>
<proteinExistence type="predicted"/>
<evidence type="ECO:0000256" key="3">
    <source>
        <dbReference type="PROSITE-ProRule" id="PRU00221"/>
    </source>
</evidence>
<dbReference type="InterPro" id="IPR001680">
    <property type="entry name" value="WD40_rpt"/>
</dbReference>
<dbReference type="Gene3D" id="1.25.40.10">
    <property type="entry name" value="Tetratricopeptide repeat domain"/>
    <property type="match status" value="1"/>
</dbReference>
<dbReference type="GO" id="GO:0080008">
    <property type="term" value="C:Cul4-RING E3 ubiquitin ligase complex"/>
    <property type="evidence" value="ECO:0007669"/>
    <property type="project" value="TreeGrafter"/>
</dbReference>
<dbReference type="InterPro" id="IPR036322">
    <property type="entry name" value="WD40_repeat_dom_sf"/>
</dbReference>
<evidence type="ECO:0000256" key="1">
    <source>
        <dbReference type="ARBA" id="ARBA00022574"/>
    </source>
</evidence>
<dbReference type="SUPFAM" id="SSF48452">
    <property type="entry name" value="TPR-like"/>
    <property type="match status" value="1"/>
</dbReference>
<organism evidence="5 6">
    <name type="scientific">Sinocyclocheilus rhinocerous</name>
    <dbReference type="NCBI Taxonomy" id="307959"/>
    <lineage>
        <taxon>Eukaryota</taxon>
        <taxon>Metazoa</taxon>
        <taxon>Chordata</taxon>
        <taxon>Craniata</taxon>
        <taxon>Vertebrata</taxon>
        <taxon>Euteleostomi</taxon>
        <taxon>Actinopterygii</taxon>
        <taxon>Neopterygii</taxon>
        <taxon>Teleostei</taxon>
        <taxon>Ostariophysi</taxon>
        <taxon>Cypriniformes</taxon>
        <taxon>Cyprinidae</taxon>
        <taxon>Cyprininae</taxon>
        <taxon>Sinocyclocheilus</taxon>
    </lineage>
</organism>
<dbReference type="Proteomes" id="UP000472270">
    <property type="component" value="Unassembled WGS sequence"/>
</dbReference>
<dbReference type="GO" id="GO:0045717">
    <property type="term" value="P:negative regulation of fatty acid biosynthetic process"/>
    <property type="evidence" value="ECO:0007669"/>
    <property type="project" value="TreeGrafter"/>
</dbReference>
<reference evidence="5" key="1">
    <citation type="submission" date="2025-08" db="UniProtKB">
        <authorList>
            <consortium name="Ensembl"/>
        </authorList>
    </citation>
    <scope>IDENTIFICATION</scope>
</reference>
<accession>A0A673KFE2</accession>
<keyword evidence="1 3" id="KW-0853">WD repeat</keyword>
<keyword evidence="6" id="KW-1185">Reference proteome</keyword>
<dbReference type="PROSITE" id="PS50082">
    <property type="entry name" value="WD_REPEATS_2"/>
    <property type="match status" value="3"/>
</dbReference>
<dbReference type="InterPro" id="IPR019734">
    <property type="entry name" value="TPR_rpt"/>
</dbReference>
<evidence type="ECO:0000256" key="2">
    <source>
        <dbReference type="ARBA" id="ARBA00022737"/>
    </source>
</evidence>
<reference evidence="5" key="2">
    <citation type="submission" date="2025-09" db="UniProtKB">
        <authorList>
            <consortium name="Ensembl"/>
        </authorList>
    </citation>
    <scope>IDENTIFICATION</scope>
</reference>
<dbReference type="Ensembl" id="ENSSRHT00000066939.1">
    <property type="protein sequence ID" value="ENSSRHP00000065144.1"/>
    <property type="gene ID" value="ENSSRHG00000032372.1"/>
</dbReference>
<sequence length="680" mass="76664">MSLRNVTSDLLHRQIRENRALDFQRHYHVTDPFIKRLGLEAELQGHSGCVNCLEWNERGDLLASGSDDQHAIIWDPFRHTKLITMHTGHAANIFSVKFLPHSEDRILITGAADTKVHVHDLTAKETTHMFSDHTNRVKRIATAPMWPNTFWSAAEDGVIRQYDLRESSKRSEVLIDLTEYCGQLVEAKCLAINPRDNNYMAVGANGPFVRLYDIRMIHNHRSSHQSESRTGTIRIINVNISMNQSSSAGVHTFCDKQKSIPDGAGQYYVAGHLPVKLPDYNNRLRVLVATYVTFSPDGTELLVNMGGEQVYLFDLTFKQRPYTFLLPKKCHSSSEVQNGKTTNGVSNGIHLPASRLKLAKVSSGSSDLPPHLERIKQQANDAFARQQWTQAIQLYSLGIHEAGHNAMLYGNRAAAYMKRKWDGDHYDALRDCLKALSLNPGHLKAHFRLARCLFELKYIAEALECLDDFKGKFPEQAHSSACDALDRDIKAALFSKTDSSDDKKGNSSIRFHNFSRKESIPEDEIVLRERSFDYKHRYCGHCNTTTDIKEANFFGSKGQYIVSGSDDGSFFIWDKETTNLVRILQGDESIVNCLQPLLLIAPNVTCFLSCVTDHQTENENCRVVEDMEGAAQANQRRMNADPLEVMLLNMGYRITGLSSRGTEGSDDEESSESQVQCRSS</sequence>
<dbReference type="SMART" id="SM00320">
    <property type="entry name" value="WD40"/>
    <property type="match status" value="5"/>
</dbReference>
<dbReference type="PANTHER" id="PTHR15574:SF40">
    <property type="entry name" value="WD AND TETRATRICOPEPTIDE REPEATS PROTEIN 1"/>
    <property type="match status" value="1"/>
</dbReference>
<dbReference type="AlphaFoldDB" id="A0A673KFE2"/>
<dbReference type="Gene3D" id="2.130.10.10">
    <property type="entry name" value="YVTN repeat-like/Quinoprotein amine dehydrogenase"/>
    <property type="match status" value="2"/>
</dbReference>